<keyword evidence="1" id="KW-0560">Oxidoreductase</keyword>
<keyword evidence="1" id="KW-0575">Peroxidase</keyword>
<feature type="non-terminal residue" evidence="3">
    <location>
        <position position="359"/>
    </location>
</feature>
<reference evidence="3" key="1">
    <citation type="submission" date="2025-08" db="UniProtKB">
        <authorList>
            <consortium name="RefSeq"/>
        </authorList>
    </citation>
    <scope>IDENTIFICATION</scope>
</reference>
<dbReference type="GO" id="GO:0006979">
    <property type="term" value="P:response to oxidative stress"/>
    <property type="evidence" value="ECO:0007669"/>
    <property type="project" value="InterPro"/>
</dbReference>
<dbReference type="InterPro" id="IPR010255">
    <property type="entry name" value="Haem_peroxidase_sf"/>
</dbReference>
<dbReference type="PRINTS" id="PR00457">
    <property type="entry name" value="ANPEROXIDASE"/>
</dbReference>
<dbReference type="GO" id="GO:0004601">
    <property type="term" value="F:peroxidase activity"/>
    <property type="evidence" value="ECO:0007669"/>
    <property type="project" value="UniProtKB-KW"/>
</dbReference>
<evidence type="ECO:0000256" key="1">
    <source>
        <dbReference type="ARBA" id="ARBA00022559"/>
    </source>
</evidence>
<name>A0A1S4EQF8_DIACI</name>
<dbReference type="Gene3D" id="1.10.640.10">
    <property type="entry name" value="Haem peroxidase domain superfamily, animal type"/>
    <property type="match status" value="3"/>
</dbReference>
<protein>
    <submittedName>
        <fullName evidence="3">Peroxidase-like</fullName>
    </submittedName>
</protein>
<dbReference type="PROSITE" id="PS50292">
    <property type="entry name" value="PEROXIDASE_3"/>
    <property type="match status" value="1"/>
</dbReference>
<dbReference type="PANTHER" id="PTHR11475:SF86">
    <property type="entry name" value="PEROXIDASE"/>
    <property type="match status" value="1"/>
</dbReference>
<dbReference type="STRING" id="121845.A0A1S4EQF8"/>
<dbReference type="PaxDb" id="121845-A0A1S4EQF8"/>
<accession>A0A1S4EQF8</accession>
<keyword evidence="2" id="KW-1185">Reference proteome</keyword>
<dbReference type="PANTHER" id="PTHR11475">
    <property type="entry name" value="OXIDASE/PEROXIDASE"/>
    <property type="match status" value="1"/>
</dbReference>
<dbReference type="GeneID" id="103521390"/>
<sequence length="359" mass="40779">MNFVRSTTDIDQGCNPGYTPAEQMIQVKHNRIATVLGHLNPHWDDETLYQEARKILIAEYSHINYYEWLPIVVVTHWMDASLVYGSDDELAAKLREFNGGRLAVEFRDGRPWPPAAANKSAVCDSKNDALPCYQFVIMKLAEEDSKMLCFFLNEQLILITDFLFRNGKPFGRDLRAIDVQRGRDHGLASYNDYRAFCGLPRAYKFEDFLDVISPDRLEKLSALSSSSQFCIVLSRLICISATPDLFSSCVTSLLWVRGLRRLHLPSYMDLRARDKHGNPLLACNDYEHIPAIDLNQLAEIKKASLARLLCDNSDEIHTMQPAAFLKISKELRLEKLSALYEHPDDIDLTVGGSLEAHVP</sequence>
<dbReference type="AlphaFoldDB" id="A0A1S4EQF8"/>
<dbReference type="Proteomes" id="UP000079169">
    <property type="component" value="Unplaced"/>
</dbReference>
<dbReference type="GO" id="GO:0020037">
    <property type="term" value="F:heme binding"/>
    <property type="evidence" value="ECO:0007669"/>
    <property type="project" value="InterPro"/>
</dbReference>
<dbReference type="SUPFAM" id="SSF48113">
    <property type="entry name" value="Heme-dependent peroxidases"/>
    <property type="match status" value="3"/>
</dbReference>
<dbReference type="InterPro" id="IPR019791">
    <property type="entry name" value="Haem_peroxidase_animal"/>
</dbReference>
<evidence type="ECO:0000313" key="3">
    <source>
        <dbReference type="RefSeq" id="XP_017304287.1"/>
    </source>
</evidence>
<gene>
    <name evidence="3" type="primary">LOC103521390</name>
</gene>
<evidence type="ECO:0000313" key="2">
    <source>
        <dbReference type="Proteomes" id="UP000079169"/>
    </source>
</evidence>
<dbReference type="InterPro" id="IPR037120">
    <property type="entry name" value="Haem_peroxidase_sf_animal"/>
</dbReference>
<proteinExistence type="predicted"/>
<dbReference type="RefSeq" id="XP_017304287.1">
    <property type="nucleotide sequence ID" value="XM_017448798.1"/>
</dbReference>
<dbReference type="KEGG" id="dci:103521390"/>
<dbReference type="Pfam" id="PF03098">
    <property type="entry name" value="An_peroxidase"/>
    <property type="match status" value="2"/>
</dbReference>
<organism evidence="2 3">
    <name type="scientific">Diaphorina citri</name>
    <name type="common">Asian citrus psyllid</name>
    <dbReference type="NCBI Taxonomy" id="121845"/>
    <lineage>
        <taxon>Eukaryota</taxon>
        <taxon>Metazoa</taxon>
        <taxon>Ecdysozoa</taxon>
        <taxon>Arthropoda</taxon>
        <taxon>Hexapoda</taxon>
        <taxon>Insecta</taxon>
        <taxon>Pterygota</taxon>
        <taxon>Neoptera</taxon>
        <taxon>Paraneoptera</taxon>
        <taxon>Hemiptera</taxon>
        <taxon>Sternorrhyncha</taxon>
        <taxon>Psylloidea</taxon>
        <taxon>Psyllidae</taxon>
        <taxon>Diaphorininae</taxon>
        <taxon>Diaphorina</taxon>
    </lineage>
</organism>